<dbReference type="AlphaFoldDB" id="A0A2P6N368"/>
<dbReference type="Proteomes" id="UP000241769">
    <property type="component" value="Unassembled WGS sequence"/>
</dbReference>
<accession>A0A2P6N368</accession>
<protein>
    <recommendedName>
        <fullName evidence="5">Pentatricopeptide repeat-containing protein</fullName>
    </recommendedName>
</protein>
<sequence>MSCRLLLSFNPLLKRSYSVRPQYKEVKVNIRSDTSRKEIDEVASKLFQFKRKDDAIQIMSHLRQKDTFNSRNALSSWARYCTKTKDEAGALQLMKMIQNHPEGTNTHVYNHVIQALATCNRPYEAYLLLVLSHPSHFQPNGETWQALFRGASTPLQLSKAIETSFACGYRWTPLFIATIVSAYYRLKRQDEAREYFKVFSVSSYDQQSWDVILTSCIQNGYMDEGTSYLHQMDKTKKVPSNRIILKMLRYLADQKREGQLNMFWSAVRSRYIHVYPTKRFYLAALMAAERSNSSSLALRVVEQIQRLHYPLSPQEYDLMLSSCYNAGIKQEGHNAVDLLSKLISKVSRVEGVTTALAILNSNLPSIRGKYEPTQQIRNAMTIMCRKCFGVAEWSGKEMKEILEEAKRGDHAKSVAHVSKFLSKLE</sequence>
<evidence type="ECO:0000313" key="4">
    <source>
        <dbReference type="Proteomes" id="UP000241769"/>
    </source>
</evidence>
<evidence type="ECO:0008006" key="5">
    <source>
        <dbReference type="Google" id="ProtNLM"/>
    </source>
</evidence>
<proteinExistence type="predicted"/>
<dbReference type="EMBL" id="MDYQ01000226">
    <property type="protein sequence ID" value="PRP78400.1"/>
    <property type="molecule type" value="Genomic_DNA"/>
</dbReference>
<dbReference type="STRING" id="1890364.A0A2P6N368"/>
<keyword evidence="1" id="KW-0677">Repeat</keyword>
<reference evidence="3 4" key="1">
    <citation type="journal article" date="2018" name="Genome Biol. Evol.">
        <title>Multiple Roots of Fruiting Body Formation in Amoebozoa.</title>
        <authorList>
            <person name="Hillmann F."/>
            <person name="Forbes G."/>
            <person name="Novohradska S."/>
            <person name="Ferling I."/>
            <person name="Riege K."/>
            <person name="Groth M."/>
            <person name="Westermann M."/>
            <person name="Marz M."/>
            <person name="Spaller T."/>
            <person name="Winckler T."/>
            <person name="Schaap P."/>
            <person name="Glockner G."/>
        </authorList>
    </citation>
    <scope>NUCLEOTIDE SEQUENCE [LARGE SCALE GENOMIC DNA]</scope>
    <source>
        <strain evidence="3 4">Jena</strain>
    </source>
</reference>
<dbReference type="PANTHER" id="PTHR47936:SF1">
    <property type="entry name" value="PENTATRICOPEPTIDE REPEAT-CONTAINING PROTEIN GUN1, CHLOROPLASTIC"/>
    <property type="match status" value="1"/>
</dbReference>
<evidence type="ECO:0000256" key="2">
    <source>
        <dbReference type="PROSITE-ProRule" id="PRU00708"/>
    </source>
</evidence>
<organism evidence="3 4">
    <name type="scientific">Planoprotostelium fungivorum</name>
    <dbReference type="NCBI Taxonomy" id="1890364"/>
    <lineage>
        <taxon>Eukaryota</taxon>
        <taxon>Amoebozoa</taxon>
        <taxon>Evosea</taxon>
        <taxon>Variosea</taxon>
        <taxon>Cavosteliida</taxon>
        <taxon>Cavosteliaceae</taxon>
        <taxon>Planoprotostelium</taxon>
    </lineage>
</organism>
<gene>
    <name evidence="3" type="ORF">PROFUN_14200</name>
</gene>
<dbReference type="GO" id="GO:0031930">
    <property type="term" value="P:mitochondria-nucleus signaling pathway"/>
    <property type="evidence" value="ECO:0007669"/>
    <property type="project" value="TreeGrafter"/>
</dbReference>
<dbReference type="InterPro" id="IPR002885">
    <property type="entry name" value="PPR_rpt"/>
</dbReference>
<evidence type="ECO:0000313" key="3">
    <source>
        <dbReference type="EMBL" id="PRP78400.1"/>
    </source>
</evidence>
<evidence type="ECO:0000256" key="1">
    <source>
        <dbReference type="ARBA" id="ARBA00022737"/>
    </source>
</evidence>
<dbReference type="PANTHER" id="PTHR47936">
    <property type="entry name" value="PPR_LONG DOMAIN-CONTAINING PROTEIN"/>
    <property type="match status" value="1"/>
</dbReference>
<comment type="caution">
    <text evidence="3">The sequence shown here is derived from an EMBL/GenBank/DDBJ whole genome shotgun (WGS) entry which is preliminary data.</text>
</comment>
<dbReference type="PROSITE" id="PS51375">
    <property type="entry name" value="PPR"/>
    <property type="match status" value="1"/>
</dbReference>
<keyword evidence="4" id="KW-1185">Reference proteome</keyword>
<dbReference type="Gene3D" id="1.25.40.10">
    <property type="entry name" value="Tetratricopeptide repeat domain"/>
    <property type="match status" value="2"/>
</dbReference>
<name>A0A2P6N368_9EUKA</name>
<feature type="repeat" description="PPR" evidence="2">
    <location>
        <begin position="205"/>
        <end position="239"/>
    </location>
</feature>
<dbReference type="InterPro" id="IPR011990">
    <property type="entry name" value="TPR-like_helical_dom_sf"/>
</dbReference>
<dbReference type="InParanoid" id="A0A2P6N368"/>